<dbReference type="OrthoDB" id="10005898at2759"/>
<keyword evidence="7" id="KW-1185">Reference proteome</keyword>
<keyword evidence="1 4" id="KW-0472">Membrane</keyword>
<sequence length="223" mass="25531">MESLINQMDKYSSRNLMLSFSQYTTCLTAGCLPKDSQLRERLINLYMRLGLCRTINRSLDFLTCLHRCKLYGLGDQEKNSTTRLLTLLTNISQLIYYPSESIAWLCEAQVFKRSSQLFRAISLSCWLISIIISIIINTIKFRKLHRQLNAERKTKQQSSGIMNSACLTELYKTMLGLVNSLCFLLNCIHWFPYKILWSGKLPLFVVGFNGTLATLCSGIQSAI</sequence>
<dbReference type="EMBL" id="CAJOBC010000932">
    <property type="protein sequence ID" value="CAF3639936.1"/>
    <property type="molecule type" value="Genomic_DNA"/>
</dbReference>
<accession>A0A813W8G8</accession>
<evidence type="ECO:0000256" key="4">
    <source>
        <dbReference type="SAM" id="Phobius"/>
    </source>
</evidence>
<dbReference type="Proteomes" id="UP000663829">
    <property type="component" value="Unassembled WGS sequence"/>
</dbReference>
<dbReference type="InterPro" id="IPR008733">
    <property type="entry name" value="PEX11"/>
</dbReference>
<dbReference type="InterPro" id="IPR026510">
    <property type="entry name" value="PEX11C_met"/>
</dbReference>
<evidence type="ECO:0000313" key="5">
    <source>
        <dbReference type="EMBL" id="CAF0852323.1"/>
    </source>
</evidence>
<dbReference type="AlphaFoldDB" id="A0A813W8G8"/>
<evidence type="ECO:0000256" key="3">
    <source>
        <dbReference type="ARBA" id="ARBA00046271"/>
    </source>
</evidence>
<evidence type="ECO:0008006" key="8">
    <source>
        <dbReference type="Google" id="ProtNLM"/>
    </source>
</evidence>
<protein>
    <recommendedName>
        <fullName evidence="8">Peroxisomal membrane protein 11C</fullName>
    </recommendedName>
</protein>
<keyword evidence="4" id="KW-0812">Transmembrane</keyword>
<dbReference type="EMBL" id="CAJNOQ010000932">
    <property type="protein sequence ID" value="CAF0852323.1"/>
    <property type="molecule type" value="Genomic_DNA"/>
</dbReference>
<dbReference type="Proteomes" id="UP000681722">
    <property type="component" value="Unassembled WGS sequence"/>
</dbReference>
<dbReference type="PANTHER" id="PTHR20990">
    <property type="entry name" value="PEROXISOMAL BIOGENESIS FACTOR 11"/>
    <property type="match status" value="1"/>
</dbReference>
<keyword evidence="4" id="KW-1133">Transmembrane helix</keyword>
<comment type="subcellular location">
    <subcellularLocation>
        <location evidence="3">Peroxisome membrane</location>
    </subcellularLocation>
</comment>
<keyword evidence="2" id="KW-0576">Peroxisome</keyword>
<feature type="transmembrane region" description="Helical" evidence="4">
    <location>
        <begin position="117"/>
        <end position="139"/>
    </location>
</feature>
<evidence type="ECO:0000256" key="2">
    <source>
        <dbReference type="ARBA" id="ARBA00023140"/>
    </source>
</evidence>
<comment type="caution">
    <text evidence="5">The sequence shown here is derived from an EMBL/GenBank/DDBJ whole genome shotgun (WGS) entry which is preliminary data.</text>
</comment>
<evidence type="ECO:0000313" key="7">
    <source>
        <dbReference type="Proteomes" id="UP000663829"/>
    </source>
</evidence>
<gene>
    <name evidence="5" type="ORF">GPM918_LOCUS6138</name>
    <name evidence="6" type="ORF">SRO942_LOCUS6138</name>
</gene>
<proteinExistence type="predicted"/>
<dbReference type="PANTHER" id="PTHR20990:SF1">
    <property type="entry name" value="PEROXISOMAL MEMBRANE PROTEIN 11C"/>
    <property type="match status" value="1"/>
</dbReference>
<dbReference type="Pfam" id="PF05648">
    <property type="entry name" value="PEX11"/>
    <property type="match status" value="1"/>
</dbReference>
<evidence type="ECO:0000256" key="1">
    <source>
        <dbReference type="ARBA" id="ARBA00023136"/>
    </source>
</evidence>
<evidence type="ECO:0000313" key="6">
    <source>
        <dbReference type="EMBL" id="CAF3639936.1"/>
    </source>
</evidence>
<organism evidence="5 7">
    <name type="scientific">Didymodactylos carnosus</name>
    <dbReference type="NCBI Taxonomy" id="1234261"/>
    <lineage>
        <taxon>Eukaryota</taxon>
        <taxon>Metazoa</taxon>
        <taxon>Spiralia</taxon>
        <taxon>Gnathifera</taxon>
        <taxon>Rotifera</taxon>
        <taxon>Eurotatoria</taxon>
        <taxon>Bdelloidea</taxon>
        <taxon>Philodinida</taxon>
        <taxon>Philodinidae</taxon>
        <taxon>Didymodactylos</taxon>
    </lineage>
</organism>
<name>A0A813W8G8_9BILA</name>
<reference evidence="5" key="1">
    <citation type="submission" date="2021-02" db="EMBL/GenBank/DDBJ databases">
        <authorList>
            <person name="Nowell W R."/>
        </authorList>
    </citation>
    <scope>NUCLEOTIDE SEQUENCE</scope>
</reference>
<dbReference type="GO" id="GO:0016559">
    <property type="term" value="P:peroxisome fission"/>
    <property type="evidence" value="ECO:0007669"/>
    <property type="project" value="InterPro"/>
</dbReference>
<dbReference type="GO" id="GO:0005778">
    <property type="term" value="C:peroxisomal membrane"/>
    <property type="evidence" value="ECO:0007669"/>
    <property type="project" value="UniProtKB-SubCell"/>
</dbReference>